<gene>
    <name evidence="2" type="ORF">Bca52824_005393</name>
</gene>
<sequence length="90" mass="10485">MSLIITTLKWTRPWSEQMLPAFFVAAKCVWLLHLLSFSLKPALGILRVEENREFESSYMEDMGAERDRQRSSKSRGPARVKVMMMPGFYV</sequence>
<name>A0A8X7WTH1_BRACI</name>
<evidence type="ECO:0000313" key="3">
    <source>
        <dbReference type="Proteomes" id="UP000886595"/>
    </source>
</evidence>
<dbReference type="InterPro" id="IPR042316">
    <property type="entry name" value="IRKI-like"/>
</dbReference>
<keyword evidence="3" id="KW-1185">Reference proteome</keyword>
<evidence type="ECO:0000313" key="2">
    <source>
        <dbReference type="EMBL" id="KAG2334213.1"/>
    </source>
</evidence>
<dbReference type="AlphaFoldDB" id="A0A8X7WTH1"/>
<comment type="caution">
    <text evidence="2">The sequence shown here is derived from an EMBL/GenBank/DDBJ whole genome shotgun (WGS) entry which is preliminary data.</text>
</comment>
<reference evidence="2 3" key="1">
    <citation type="submission" date="2020-02" db="EMBL/GenBank/DDBJ databases">
        <authorList>
            <person name="Ma Q."/>
            <person name="Huang Y."/>
            <person name="Song X."/>
            <person name="Pei D."/>
        </authorList>
    </citation>
    <scope>NUCLEOTIDE SEQUENCE [LARGE SCALE GENOMIC DNA]</scope>
    <source>
        <strain evidence="2">Sxm20200214</strain>
        <tissue evidence="2">Leaf</tissue>
    </source>
</reference>
<dbReference type="OrthoDB" id="785851at2759"/>
<proteinExistence type="predicted"/>
<dbReference type="PANTHER" id="PTHR31029:SF3">
    <property type="entry name" value="IRK-INTERACTING PROTEIN"/>
    <property type="match status" value="1"/>
</dbReference>
<feature type="region of interest" description="Disordered" evidence="1">
    <location>
        <begin position="59"/>
        <end position="78"/>
    </location>
</feature>
<dbReference type="EMBL" id="JAAMPC010000001">
    <property type="protein sequence ID" value="KAG2334213.1"/>
    <property type="molecule type" value="Genomic_DNA"/>
</dbReference>
<dbReference type="PANTHER" id="PTHR31029">
    <property type="entry name" value="CYCLIN-DEPENDENT KINASE-LIKE PROTEIN"/>
    <property type="match status" value="1"/>
</dbReference>
<dbReference type="Proteomes" id="UP000886595">
    <property type="component" value="Unassembled WGS sequence"/>
</dbReference>
<accession>A0A8X7WTH1</accession>
<protein>
    <submittedName>
        <fullName evidence="2">Uncharacterized protein</fullName>
    </submittedName>
</protein>
<organism evidence="2 3">
    <name type="scientific">Brassica carinata</name>
    <name type="common">Ethiopian mustard</name>
    <name type="synonym">Abyssinian cabbage</name>
    <dbReference type="NCBI Taxonomy" id="52824"/>
    <lineage>
        <taxon>Eukaryota</taxon>
        <taxon>Viridiplantae</taxon>
        <taxon>Streptophyta</taxon>
        <taxon>Embryophyta</taxon>
        <taxon>Tracheophyta</taxon>
        <taxon>Spermatophyta</taxon>
        <taxon>Magnoliopsida</taxon>
        <taxon>eudicotyledons</taxon>
        <taxon>Gunneridae</taxon>
        <taxon>Pentapetalae</taxon>
        <taxon>rosids</taxon>
        <taxon>malvids</taxon>
        <taxon>Brassicales</taxon>
        <taxon>Brassicaceae</taxon>
        <taxon>Brassiceae</taxon>
        <taxon>Brassica</taxon>
    </lineage>
</organism>
<evidence type="ECO:0000256" key="1">
    <source>
        <dbReference type="SAM" id="MobiDB-lite"/>
    </source>
</evidence>